<accession>A0AAV1ZDC1</accession>
<feature type="non-terminal residue" evidence="1">
    <location>
        <position position="60"/>
    </location>
</feature>
<evidence type="ECO:0000313" key="1">
    <source>
        <dbReference type="EMBL" id="CAL1269519.1"/>
    </source>
</evidence>
<sequence>MEYFRSTLKINEEGRYEVALSWVLESSRLSDNRQMAEKRLDSVYKKLVESDKVGIYTDVF</sequence>
<protein>
    <submittedName>
        <fullName evidence="1">Uncharacterized protein</fullName>
    </submittedName>
</protein>
<gene>
    <name evidence="1" type="ORF">LARSCL_LOCUS4788</name>
</gene>
<keyword evidence="2" id="KW-1185">Reference proteome</keyword>
<dbReference type="Proteomes" id="UP001497382">
    <property type="component" value="Unassembled WGS sequence"/>
</dbReference>
<evidence type="ECO:0000313" key="2">
    <source>
        <dbReference type="Proteomes" id="UP001497382"/>
    </source>
</evidence>
<comment type="caution">
    <text evidence="1">The sequence shown here is derived from an EMBL/GenBank/DDBJ whole genome shotgun (WGS) entry which is preliminary data.</text>
</comment>
<reference evidence="1 2" key="1">
    <citation type="submission" date="2024-04" db="EMBL/GenBank/DDBJ databases">
        <authorList>
            <person name="Rising A."/>
            <person name="Reimegard J."/>
            <person name="Sonavane S."/>
            <person name="Akerstrom W."/>
            <person name="Nylinder S."/>
            <person name="Hedman E."/>
            <person name="Kallberg Y."/>
        </authorList>
    </citation>
    <scope>NUCLEOTIDE SEQUENCE [LARGE SCALE GENOMIC DNA]</scope>
</reference>
<dbReference type="EMBL" id="CAXIEN010000042">
    <property type="protein sequence ID" value="CAL1269519.1"/>
    <property type="molecule type" value="Genomic_DNA"/>
</dbReference>
<organism evidence="1 2">
    <name type="scientific">Larinioides sclopetarius</name>
    <dbReference type="NCBI Taxonomy" id="280406"/>
    <lineage>
        <taxon>Eukaryota</taxon>
        <taxon>Metazoa</taxon>
        <taxon>Ecdysozoa</taxon>
        <taxon>Arthropoda</taxon>
        <taxon>Chelicerata</taxon>
        <taxon>Arachnida</taxon>
        <taxon>Araneae</taxon>
        <taxon>Araneomorphae</taxon>
        <taxon>Entelegynae</taxon>
        <taxon>Araneoidea</taxon>
        <taxon>Araneidae</taxon>
        <taxon>Larinioides</taxon>
    </lineage>
</organism>
<proteinExistence type="predicted"/>
<name>A0AAV1ZDC1_9ARAC</name>
<dbReference type="AlphaFoldDB" id="A0AAV1ZDC1"/>